<comment type="caution">
    <text evidence="7">The sequence shown here is derived from an EMBL/GenBank/DDBJ whole genome shotgun (WGS) entry which is preliminary data.</text>
</comment>
<keyword evidence="4 7" id="KW-0067">ATP-binding</keyword>
<dbReference type="PANTHER" id="PTHR42798">
    <property type="entry name" value="LIPOPROTEIN-RELEASING SYSTEM ATP-BINDING PROTEIN LOLD"/>
    <property type="match status" value="1"/>
</dbReference>
<evidence type="ECO:0000256" key="4">
    <source>
        <dbReference type="ARBA" id="ARBA00022840"/>
    </source>
</evidence>
<dbReference type="OrthoDB" id="9791546at2"/>
<gene>
    <name evidence="7" type="ORF">CG710_007220</name>
</gene>
<name>A0A371JGX9_9FIRM</name>
<dbReference type="EMBL" id="NOKA02000008">
    <property type="protein sequence ID" value="RDY31927.1"/>
    <property type="molecule type" value="Genomic_DNA"/>
</dbReference>
<dbReference type="PANTHER" id="PTHR42798:SF6">
    <property type="entry name" value="CELL DIVISION ATP-BINDING PROTEIN FTSE"/>
    <property type="match status" value="1"/>
</dbReference>
<feature type="domain" description="ABC transporter" evidence="6">
    <location>
        <begin position="3"/>
        <end position="225"/>
    </location>
</feature>
<keyword evidence="8" id="KW-1185">Reference proteome</keyword>
<dbReference type="InterPro" id="IPR017911">
    <property type="entry name" value="MacB-like_ATP-bd"/>
</dbReference>
<dbReference type="GO" id="GO:0016887">
    <property type="term" value="F:ATP hydrolysis activity"/>
    <property type="evidence" value="ECO:0007669"/>
    <property type="project" value="InterPro"/>
</dbReference>
<dbReference type="SMART" id="SM00382">
    <property type="entry name" value="AAA"/>
    <property type="match status" value="1"/>
</dbReference>
<dbReference type="Proteomes" id="UP000216411">
    <property type="component" value="Unassembled WGS sequence"/>
</dbReference>
<evidence type="ECO:0000259" key="6">
    <source>
        <dbReference type="PROSITE" id="PS50893"/>
    </source>
</evidence>
<dbReference type="GO" id="GO:0022857">
    <property type="term" value="F:transmembrane transporter activity"/>
    <property type="evidence" value="ECO:0007669"/>
    <property type="project" value="UniProtKB-ARBA"/>
</dbReference>
<evidence type="ECO:0000256" key="5">
    <source>
        <dbReference type="SAM" id="Coils"/>
    </source>
</evidence>
<dbReference type="Pfam" id="PF00005">
    <property type="entry name" value="ABC_tran"/>
    <property type="match status" value="1"/>
</dbReference>
<proteinExistence type="inferred from homology"/>
<evidence type="ECO:0000256" key="1">
    <source>
        <dbReference type="ARBA" id="ARBA00005417"/>
    </source>
</evidence>
<dbReference type="InterPro" id="IPR003439">
    <property type="entry name" value="ABC_transporter-like_ATP-bd"/>
</dbReference>
<evidence type="ECO:0000256" key="2">
    <source>
        <dbReference type="ARBA" id="ARBA00022448"/>
    </source>
</evidence>
<dbReference type="PROSITE" id="PS00211">
    <property type="entry name" value="ABC_TRANSPORTER_1"/>
    <property type="match status" value="1"/>
</dbReference>
<dbReference type="Gene3D" id="3.40.50.300">
    <property type="entry name" value="P-loop containing nucleotide triphosphate hydrolases"/>
    <property type="match status" value="1"/>
</dbReference>
<dbReference type="RefSeq" id="WP_094377410.1">
    <property type="nucleotide sequence ID" value="NZ_NOKA02000008.1"/>
</dbReference>
<protein>
    <submittedName>
        <fullName evidence="7">ABC transporter ATP-binding protein</fullName>
    </submittedName>
</protein>
<keyword evidence="5" id="KW-0175">Coiled coil</keyword>
<feature type="coiled-coil region" evidence="5">
    <location>
        <begin position="109"/>
        <end position="136"/>
    </location>
</feature>
<dbReference type="AlphaFoldDB" id="A0A371JGX9"/>
<sequence>MSIKLENVSHSYANEFTKEMVLSNINIELENGKIYCVVGPSGSGKSTLLNIIGGLLHPTEGQVFIDSEEITNFSQKQLADLRLNKVGYIFQNYNLIPFLTVKDNILLPLRIAKKNISEYKENYEALMKRLQIKDKENAYVYQLSGGQQQRVAIARCLIIRPEIILADEPTGNLDSENTKKFISLVQSILKDFNTTFVIVTHDERLCDYCNQTIRIGDRSIEILKK</sequence>
<dbReference type="SUPFAM" id="SSF52540">
    <property type="entry name" value="P-loop containing nucleoside triphosphate hydrolases"/>
    <property type="match status" value="1"/>
</dbReference>
<dbReference type="GO" id="GO:0005524">
    <property type="term" value="F:ATP binding"/>
    <property type="evidence" value="ECO:0007669"/>
    <property type="project" value="UniProtKB-KW"/>
</dbReference>
<keyword evidence="3" id="KW-0547">Nucleotide-binding</keyword>
<dbReference type="FunFam" id="3.40.50.300:FF:000032">
    <property type="entry name" value="Export ABC transporter ATP-binding protein"/>
    <property type="match status" value="1"/>
</dbReference>
<accession>A0A371JGX9</accession>
<dbReference type="PROSITE" id="PS50893">
    <property type="entry name" value="ABC_TRANSPORTER_2"/>
    <property type="match status" value="1"/>
</dbReference>
<dbReference type="CDD" id="cd03255">
    <property type="entry name" value="ABC_MJ0796_LolCDE_FtsE"/>
    <property type="match status" value="1"/>
</dbReference>
<keyword evidence="2" id="KW-0813">Transport</keyword>
<reference evidence="7 8" key="1">
    <citation type="journal article" date="2017" name="Genome Announc.">
        <title>Draft Genome Sequence of a Sporulating and Motile Strain of Lachnotalea glycerini Isolated from Water in Quebec City, Canada.</title>
        <authorList>
            <person name="Maheux A.F."/>
            <person name="Boudreau D.K."/>
            <person name="Berube E."/>
            <person name="Boissinot M."/>
            <person name="Raymond F."/>
            <person name="Brodeur S."/>
            <person name="Corbeil J."/>
            <person name="Isabel S."/>
            <person name="Omar R.F."/>
            <person name="Bergeron M.G."/>
        </authorList>
    </citation>
    <scope>NUCLEOTIDE SEQUENCE [LARGE SCALE GENOMIC DNA]</scope>
    <source>
        <strain evidence="7 8">CCRI-19302</strain>
    </source>
</reference>
<evidence type="ECO:0000256" key="3">
    <source>
        <dbReference type="ARBA" id="ARBA00022741"/>
    </source>
</evidence>
<dbReference type="GO" id="GO:0098796">
    <property type="term" value="C:membrane protein complex"/>
    <property type="evidence" value="ECO:0007669"/>
    <property type="project" value="UniProtKB-ARBA"/>
</dbReference>
<evidence type="ECO:0000313" key="8">
    <source>
        <dbReference type="Proteomes" id="UP000216411"/>
    </source>
</evidence>
<evidence type="ECO:0000313" key="7">
    <source>
        <dbReference type="EMBL" id="RDY31927.1"/>
    </source>
</evidence>
<organism evidence="7 8">
    <name type="scientific">Lachnotalea glycerini</name>
    <dbReference type="NCBI Taxonomy" id="1763509"/>
    <lineage>
        <taxon>Bacteria</taxon>
        <taxon>Bacillati</taxon>
        <taxon>Bacillota</taxon>
        <taxon>Clostridia</taxon>
        <taxon>Lachnospirales</taxon>
        <taxon>Lachnospiraceae</taxon>
        <taxon>Lachnotalea</taxon>
    </lineage>
</organism>
<dbReference type="InterPro" id="IPR027417">
    <property type="entry name" value="P-loop_NTPase"/>
</dbReference>
<comment type="similarity">
    <text evidence="1">Belongs to the ABC transporter superfamily.</text>
</comment>
<dbReference type="InterPro" id="IPR003593">
    <property type="entry name" value="AAA+_ATPase"/>
</dbReference>
<dbReference type="InterPro" id="IPR017871">
    <property type="entry name" value="ABC_transporter-like_CS"/>
</dbReference>